<comment type="caution">
    <text evidence="2">The sequence shown here is derived from an EMBL/GenBank/DDBJ whole genome shotgun (WGS) entry which is preliminary data.</text>
</comment>
<accession>A0ABR0RZC3</accession>
<feature type="region of interest" description="Disordered" evidence="1">
    <location>
        <begin position="380"/>
        <end position="428"/>
    </location>
</feature>
<name>A0ABR0RZC3_9EURO</name>
<feature type="compositionally biased region" description="Polar residues" evidence="1">
    <location>
        <begin position="380"/>
        <end position="390"/>
    </location>
</feature>
<organism evidence="2 3">
    <name type="scientific">Knufia obscura</name>
    <dbReference type="NCBI Taxonomy" id="1635080"/>
    <lineage>
        <taxon>Eukaryota</taxon>
        <taxon>Fungi</taxon>
        <taxon>Dikarya</taxon>
        <taxon>Ascomycota</taxon>
        <taxon>Pezizomycotina</taxon>
        <taxon>Eurotiomycetes</taxon>
        <taxon>Chaetothyriomycetidae</taxon>
        <taxon>Chaetothyriales</taxon>
        <taxon>Trichomeriaceae</taxon>
        <taxon>Knufia</taxon>
    </lineage>
</organism>
<evidence type="ECO:0000313" key="3">
    <source>
        <dbReference type="Proteomes" id="UP001334248"/>
    </source>
</evidence>
<feature type="region of interest" description="Disordered" evidence="1">
    <location>
        <begin position="460"/>
        <end position="484"/>
    </location>
</feature>
<dbReference type="RefSeq" id="XP_064733713.1">
    <property type="nucleotide sequence ID" value="XM_064871260.1"/>
</dbReference>
<dbReference type="EMBL" id="JAVHJV010000002">
    <property type="protein sequence ID" value="KAK5945623.1"/>
    <property type="molecule type" value="Genomic_DNA"/>
</dbReference>
<evidence type="ECO:0000313" key="2">
    <source>
        <dbReference type="EMBL" id="KAK5945623.1"/>
    </source>
</evidence>
<protein>
    <submittedName>
        <fullName evidence="2">Uncharacterized protein</fullName>
    </submittedName>
</protein>
<keyword evidence="3" id="KW-1185">Reference proteome</keyword>
<dbReference type="GeneID" id="89996277"/>
<feature type="compositionally biased region" description="Polar residues" evidence="1">
    <location>
        <begin position="398"/>
        <end position="408"/>
    </location>
</feature>
<dbReference type="Proteomes" id="UP001334248">
    <property type="component" value="Unassembled WGS sequence"/>
</dbReference>
<proteinExistence type="predicted"/>
<gene>
    <name evidence="2" type="ORF">PMZ80_002828</name>
</gene>
<sequence>MEFNRHGLQAVIVPYLPADWKSVSNKRLGYSLQPRATDPDLHTYIGTSVYLRCHFQYQQLRVICTDAVADPITTDPNVGVTWVSSEHIDPSTGSLTSVLSTANAEGAYSYYPRFGESVDSLKGMQWCHAESYAGLLSKLPADFRKDLIRYLSAPTTTKPYTCSLPPIPIISTSAKKCGSKRPIDGDFEPDTVLGLSHTASTGQVGKTRESDLTNRSSTVGSSLASTCRLLNADAKALLFMENVFMFYCPSQLGRFLECATPGSALLKVWPRKFKHIVLHVRSRDFFAHQEERIEHTTVIPLSPRTYFDGKDKRSSAIANASNTGNSVTTAGPQTAMTSNMPALHGIIATTTTGLNPSMYGHPGTIAPAPAAPWLPQNSITQPLTQLNPTGQAAVPTGSVPQHTPGTNVQRDDARRGQPSQPPEITNDASKMLRWCDRVQVGLLTANLKHRHRAIALRRTQPASFVPPGSSQLQNDQQRTRQEKDKRCEWSNRVGNLLSTYKVERLDIVYGKGPDLIESPDNHVRSFRDPTAPEVKEFLLSL</sequence>
<evidence type="ECO:0000256" key="1">
    <source>
        <dbReference type="SAM" id="MobiDB-lite"/>
    </source>
</evidence>
<reference evidence="2 3" key="1">
    <citation type="journal article" date="2023" name="Res Sq">
        <title>Genomic and morphological characterization of Knufia obscura isolated from the Mars 2020 spacecraft assembly facility.</title>
        <authorList>
            <person name="Chander A.M."/>
            <person name="Teixeira M.M."/>
            <person name="Singh N.K."/>
            <person name="Williams M.P."/>
            <person name="Parker C.W."/>
            <person name="Leo P."/>
            <person name="Stajich J.E."/>
            <person name="Torok T."/>
            <person name="Tighe S."/>
            <person name="Mason C.E."/>
            <person name="Venkateswaran K."/>
        </authorList>
    </citation>
    <scope>NUCLEOTIDE SEQUENCE [LARGE SCALE GENOMIC DNA]</scope>
    <source>
        <strain evidence="2 3">CCFEE 5817</strain>
    </source>
</reference>